<dbReference type="InterPro" id="IPR017441">
    <property type="entry name" value="Protein_kinase_ATP_BS"/>
</dbReference>
<name>A0A853MFU2_9CYAN</name>
<dbReference type="SMART" id="SM00220">
    <property type="entry name" value="S_TKc"/>
    <property type="match status" value="1"/>
</dbReference>
<dbReference type="EMBL" id="LYXA01000001">
    <property type="protein sequence ID" value="OBU76437.1"/>
    <property type="molecule type" value="Genomic_DNA"/>
</dbReference>
<evidence type="ECO:0000256" key="4">
    <source>
        <dbReference type="ARBA" id="ARBA00022840"/>
    </source>
</evidence>
<keyword evidence="2 5" id="KW-0547">Nucleotide-binding</keyword>
<evidence type="ECO:0000256" key="3">
    <source>
        <dbReference type="ARBA" id="ARBA00022777"/>
    </source>
</evidence>
<reference evidence="8 9" key="1">
    <citation type="submission" date="2016-05" db="EMBL/GenBank/DDBJ databases">
        <title>First complete genome of the cyanobacterium Cylindrospermopsis raciborskii CS505, containing a circular chromosome and a single extrachromosomal element.</title>
        <authorList>
            <person name="Fuentes J."/>
            <person name="Tamames J."/>
            <person name="Allen E."/>
            <person name="Plominski A."/>
            <person name="Vasquez M."/>
        </authorList>
    </citation>
    <scope>NUCLEOTIDE SEQUENCE [LARGE SCALE GENOMIC DNA]</scope>
    <source>
        <strain evidence="8 9">CS505</strain>
    </source>
</reference>
<dbReference type="InterPro" id="IPR037215">
    <property type="entry name" value="GUN4-like_sf"/>
</dbReference>
<dbReference type="PROSITE" id="PS00107">
    <property type="entry name" value="PROTEIN_KINASE_ATP"/>
    <property type="match status" value="1"/>
</dbReference>
<dbReference type="Proteomes" id="UP000093903">
    <property type="component" value="Unassembled WGS sequence"/>
</dbReference>
<feature type="transmembrane region" description="Helical" evidence="6">
    <location>
        <begin position="463"/>
        <end position="482"/>
    </location>
</feature>
<evidence type="ECO:0000259" key="7">
    <source>
        <dbReference type="PROSITE" id="PS50011"/>
    </source>
</evidence>
<dbReference type="GO" id="GO:0004674">
    <property type="term" value="F:protein serine/threonine kinase activity"/>
    <property type="evidence" value="ECO:0007669"/>
    <property type="project" value="UniProtKB-KW"/>
</dbReference>
<keyword evidence="6" id="KW-0472">Membrane</keyword>
<dbReference type="Gene3D" id="1.10.10.1770">
    <property type="entry name" value="Gun4-like"/>
    <property type="match status" value="1"/>
</dbReference>
<sequence>MLITWKPGQSIVSDRFSIEEVLGVGGFGITYKAKDPKGELYAIKTLNPTIQNRVDFKEQQVKFINEALTVKGFRHPHIVKVYEVIQEGELFAVVMEYIKGIPLSKYIEENGQLTEVLALKYIDQISQALECVHKDNYLHRDIKPDNILLRNNYKDTVLIDFGLARIIATQSMTNSLTHGYAPIEQYQRRANFGPHTDVYALGATLYYVLTANGLRLKGESSPVPAVNRKYDEEELPEPNSYNPSISKKVNDAIMAAMAINPEQRTKNIEEFRKDLGLIESKSLAKKGVLTVKQSEPQKKEPIKAEKSVESEVISSRYTKLETLLKSQEFREADIETARVMLAVANRRREGWLRKEDAENFPCKELRTIDNLWLKYSQGKFGISVQQEIYKNLGGTKLFDVNVWRSFGDRVGWRKDGSWLDDYSDFNFSLSAPTGHLPAVSRRAPGMIGWSSAPGSIWIGRDEVWIVGCLFLLFGLCFKFVFYGGGYCWLVGCWVGFGLCFGVGVVGVLVLRFVVLWWFWHSRLLKDMRDFSISLLSRHVECNP</sequence>
<dbReference type="AlphaFoldDB" id="A0A853MFU2"/>
<evidence type="ECO:0000256" key="1">
    <source>
        <dbReference type="ARBA" id="ARBA00022679"/>
    </source>
</evidence>
<dbReference type="PROSITE" id="PS50011">
    <property type="entry name" value="PROTEIN_KINASE_DOM"/>
    <property type="match status" value="1"/>
</dbReference>
<keyword evidence="3 8" id="KW-0418">Kinase</keyword>
<dbReference type="SUPFAM" id="SSF56112">
    <property type="entry name" value="Protein kinase-like (PK-like)"/>
    <property type="match status" value="1"/>
</dbReference>
<keyword evidence="6" id="KW-0812">Transmembrane</keyword>
<gene>
    <name evidence="8" type="ORF">A9P98_09015</name>
</gene>
<dbReference type="Gene3D" id="1.10.510.10">
    <property type="entry name" value="Transferase(Phosphotransferase) domain 1"/>
    <property type="match status" value="1"/>
</dbReference>
<feature type="binding site" evidence="5">
    <location>
        <position position="44"/>
    </location>
    <ligand>
        <name>ATP</name>
        <dbReference type="ChEBI" id="CHEBI:30616"/>
    </ligand>
</feature>
<dbReference type="Pfam" id="PF05419">
    <property type="entry name" value="GUN4"/>
    <property type="match status" value="1"/>
</dbReference>
<comment type="caution">
    <text evidence="8">The sequence shown here is derived from an EMBL/GenBank/DDBJ whole genome shotgun (WGS) entry which is preliminary data.</text>
</comment>
<feature type="domain" description="Protein kinase" evidence="7">
    <location>
        <begin position="16"/>
        <end position="277"/>
    </location>
</feature>
<dbReference type="InterPro" id="IPR011009">
    <property type="entry name" value="Kinase-like_dom_sf"/>
</dbReference>
<dbReference type="SUPFAM" id="SSF140869">
    <property type="entry name" value="GUN4-like"/>
    <property type="match status" value="1"/>
</dbReference>
<proteinExistence type="predicted"/>
<dbReference type="Gene3D" id="1.25.40.620">
    <property type="match status" value="1"/>
</dbReference>
<dbReference type="InterPro" id="IPR000719">
    <property type="entry name" value="Prot_kinase_dom"/>
</dbReference>
<dbReference type="Pfam" id="PF00069">
    <property type="entry name" value="Pkinase"/>
    <property type="match status" value="1"/>
</dbReference>
<dbReference type="CDD" id="cd16383">
    <property type="entry name" value="GUN4"/>
    <property type="match status" value="1"/>
</dbReference>
<evidence type="ECO:0000256" key="6">
    <source>
        <dbReference type="SAM" id="Phobius"/>
    </source>
</evidence>
<evidence type="ECO:0000256" key="2">
    <source>
        <dbReference type="ARBA" id="ARBA00022741"/>
    </source>
</evidence>
<dbReference type="CDD" id="cd14014">
    <property type="entry name" value="STKc_PknB_like"/>
    <property type="match status" value="1"/>
</dbReference>
<organism evidence="8 9">
    <name type="scientific">Cylindrospermopsis raciborskii CS-505</name>
    <dbReference type="NCBI Taxonomy" id="533240"/>
    <lineage>
        <taxon>Bacteria</taxon>
        <taxon>Bacillati</taxon>
        <taxon>Cyanobacteriota</taxon>
        <taxon>Cyanophyceae</taxon>
        <taxon>Nostocales</taxon>
        <taxon>Aphanizomenonaceae</taxon>
        <taxon>Cylindrospermopsis</taxon>
    </lineage>
</organism>
<evidence type="ECO:0000313" key="8">
    <source>
        <dbReference type="EMBL" id="OBU76437.1"/>
    </source>
</evidence>
<feature type="transmembrane region" description="Helical" evidence="6">
    <location>
        <begin position="488"/>
        <end position="519"/>
    </location>
</feature>
<dbReference type="InterPro" id="IPR008629">
    <property type="entry name" value="GUN4-like"/>
</dbReference>
<keyword evidence="1" id="KW-0808">Transferase</keyword>
<keyword evidence="8" id="KW-0723">Serine/threonine-protein kinase</keyword>
<accession>A0A853MFU2</accession>
<keyword evidence="4 5" id="KW-0067">ATP-binding</keyword>
<keyword evidence="6" id="KW-1133">Transmembrane helix</keyword>
<dbReference type="RefSeq" id="WP_006275542.1">
    <property type="nucleotide sequence ID" value="NZ_ACYA01000001.1"/>
</dbReference>
<protein>
    <submittedName>
        <fullName evidence="8">Serine/threonine protein kinase</fullName>
    </submittedName>
</protein>
<dbReference type="PROSITE" id="PS00108">
    <property type="entry name" value="PROTEIN_KINASE_ST"/>
    <property type="match status" value="1"/>
</dbReference>
<evidence type="ECO:0000313" key="9">
    <source>
        <dbReference type="Proteomes" id="UP000093903"/>
    </source>
</evidence>
<dbReference type="GO" id="GO:0005524">
    <property type="term" value="F:ATP binding"/>
    <property type="evidence" value="ECO:0007669"/>
    <property type="project" value="UniProtKB-UniRule"/>
</dbReference>
<dbReference type="PANTHER" id="PTHR43289:SF34">
    <property type="entry name" value="SERINE_THREONINE-PROTEIN KINASE YBDM-RELATED"/>
    <property type="match status" value="1"/>
</dbReference>
<evidence type="ECO:0000256" key="5">
    <source>
        <dbReference type="PROSITE-ProRule" id="PRU10141"/>
    </source>
</evidence>
<dbReference type="PANTHER" id="PTHR43289">
    <property type="entry name" value="MITOGEN-ACTIVATED PROTEIN KINASE KINASE KINASE 20-RELATED"/>
    <property type="match status" value="1"/>
</dbReference>
<dbReference type="InterPro" id="IPR008271">
    <property type="entry name" value="Ser/Thr_kinase_AS"/>
</dbReference>